<dbReference type="PANTHER" id="PTHR30572:SF4">
    <property type="entry name" value="ABC TRANSPORTER PERMEASE YTRF"/>
    <property type="match status" value="1"/>
</dbReference>
<evidence type="ECO:0000256" key="7">
    <source>
        <dbReference type="SAM" id="Phobius"/>
    </source>
</evidence>
<dbReference type="Pfam" id="PF12704">
    <property type="entry name" value="MacB_PCD"/>
    <property type="match status" value="1"/>
</dbReference>
<dbReference type="PANTHER" id="PTHR30572">
    <property type="entry name" value="MEMBRANE COMPONENT OF TRANSPORTER-RELATED"/>
    <property type="match status" value="1"/>
</dbReference>
<sequence length="421" mass="45053">MNNSDLVLFVLLNLKRMKLKVTLTVLGVVVGTTAIVAMVALGVGLQDSLTRQLMSIADVNELTIVPTNPNRGDAFGGREKEIHLTEKLVKEISRIDGVKSVVPSIGVANTDVKIQNHKASQINIDGFSTENPIAVSQGRAPRRDDDKTIILSSKFGNSFEDDHKVMAGELVGKQALIKVSRTADDGSTEVRCVRARIVGIAKDKGAQTDYSTIYMPIGAAEDLWIWQKNTPNLIKKEGYNSLKVTVESPDRADSVQKALEAKGLFVFSLKQILDGFKTVFGILQAILGAIGAVALLVASIGIVNTMIMSIYERTREIGIMKAIGAGNKDIIKIFLGEAGVIGFMGGVGGTFLGWLISKILGAIASVYLKNQGGGESPIAFIVPAWLAIFAIVFATAVGLVSGIYPALRASRLNPLVALRHE</sequence>
<feature type="transmembrane region" description="Helical" evidence="7">
    <location>
        <begin position="21"/>
        <end position="45"/>
    </location>
</feature>
<keyword evidence="3 7" id="KW-0812">Transmembrane</keyword>
<dbReference type="InterPro" id="IPR050250">
    <property type="entry name" value="Macrolide_Exporter_MacB"/>
</dbReference>
<keyword evidence="2" id="KW-1003">Cell membrane</keyword>
<evidence type="ECO:0000259" key="9">
    <source>
        <dbReference type="Pfam" id="PF12704"/>
    </source>
</evidence>
<comment type="caution">
    <text evidence="10">The sequence shown here is derived from an EMBL/GenBank/DDBJ whole genome shotgun (WGS) entry which is preliminary data.</text>
</comment>
<dbReference type="EMBL" id="PFNG01000150">
    <property type="protein sequence ID" value="PIZ38398.1"/>
    <property type="molecule type" value="Genomic_DNA"/>
</dbReference>
<reference evidence="11" key="1">
    <citation type="submission" date="2017-09" db="EMBL/GenBank/DDBJ databases">
        <title>Depth-based differentiation of microbial function through sediment-hosted aquifers and enrichment of novel symbionts in the deep terrestrial subsurface.</title>
        <authorList>
            <person name="Probst A.J."/>
            <person name="Ladd B."/>
            <person name="Jarett J.K."/>
            <person name="Geller-Mcgrath D.E."/>
            <person name="Sieber C.M.K."/>
            <person name="Emerson J.B."/>
            <person name="Anantharaman K."/>
            <person name="Thomas B.C."/>
            <person name="Malmstrom R."/>
            <person name="Stieglmeier M."/>
            <person name="Klingl A."/>
            <person name="Woyke T."/>
            <person name="Ryan C.M."/>
            <person name="Banfield J.F."/>
        </authorList>
    </citation>
    <scope>NUCLEOTIDE SEQUENCE [LARGE SCALE GENOMIC DNA]</scope>
</reference>
<feature type="transmembrane region" description="Helical" evidence="7">
    <location>
        <begin position="377"/>
        <end position="404"/>
    </location>
</feature>
<evidence type="ECO:0008006" key="12">
    <source>
        <dbReference type="Google" id="ProtNLM"/>
    </source>
</evidence>
<feature type="transmembrane region" description="Helical" evidence="7">
    <location>
        <begin position="286"/>
        <end position="312"/>
    </location>
</feature>
<evidence type="ECO:0000256" key="5">
    <source>
        <dbReference type="ARBA" id="ARBA00023136"/>
    </source>
</evidence>
<proteinExistence type="inferred from homology"/>
<evidence type="ECO:0000313" key="10">
    <source>
        <dbReference type="EMBL" id="PIZ38398.1"/>
    </source>
</evidence>
<evidence type="ECO:0000256" key="1">
    <source>
        <dbReference type="ARBA" id="ARBA00004651"/>
    </source>
</evidence>
<dbReference type="InterPro" id="IPR025857">
    <property type="entry name" value="MacB_PCD"/>
</dbReference>
<comment type="subcellular location">
    <subcellularLocation>
        <location evidence="1">Cell membrane</location>
        <topology evidence="1">Multi-pass membrane protein</topology>
    </subcellularLocation>
</comment>
<keyword evidence="5 7" id="KW-0472">Membrane</keyword>
<dbReference type="InterPro" id="IPR003838">
    <property type="entry name" value="ABC3_permease_C"/>
</dbReference>
<accession>A0A2M7T7M2</accession>
<dbReference type="GO" id="GO:0022857">
    <property type="term" value="F:transmembrane transporter activity"/>
    <property type="evidence" value="ECO:0007669"/>
    <property type="project" value="TreeGrafter"/>
</dbReference>
<evidence type="ECO:0000313" key="11">
    <source>
        <dbReference type="Proteomes" id="UP000230956"/>
    </source>
</evidence>
<keyword evidence="4 7" id="KW-1133">Transmembrane helix</keyword>
<evidence type="ECO:0000256" key="3">
    <source>
        <dbReference type="ARBA" id="ARBA00022692"/>
    </source>
</evidence>
<protein>
    <recommendedName>
        <fullName evidence="12">ABC transporter permease</fullName>
    </recommendedName>
</protein>
<dbReference type="AlphaFoldDB" id="A0A2M7T7M2"/>
<name>A0A2M7T7M2_9ACTN</name>
<evidence type="ECO:0000256" key="4">
    <source>
        <dbReference type="ARBA" id="ARBA00022989"/>
    </source>
</evidence>
<feature type="domain" description="MacB-like periplasmic core" evidence="9">
    <location>
        <begin position="23"/>
        <end position="261"/>
    </location>
</feature>
<evidence type="ECO:0000256" key="6">
    <source>
        <dbReference type="ARBA" id="ARBA00038076"/>
    </source>
</evidence>
<comment type="similarity">
    <text evidence="6">Belongs to the ABC-4 integral membrane protein family.</text>
</comment>
<gene>
    <name evidence="10" type="ORF">COY37_06235</name>
</gene>
<dbReference type="RefSeq" id="WP_286678123.1">
    <property type="nucleotide sequence ID" value="NZ_MNXI01000060.1"/>
</dbReference>
<dbReference type="Pfam" id="PF02687">
    <property type="entry name" value="FtsX"/>
    <property type="match status" value="1"/>
</dbReference>
<dbReference type="GO" id="GO:0005886">
    <property type="term" value="C:plasma membrane"/>
    <property type="evidence" value="ECO:0007669"/>
    <property type="project" value="UniProtKB-SubCell"/>
</dbReference>
<evidence type="ECO:0000259" key="8">
    <source>
        <dbReference type="Pfam" id="PF02687"/>
    </source>
</evidence>
<evidence type="ECO:0000256" key="2">
    <source>
        <dbReference type="ARBA" id="ARBA00022475"/>
    </source>
</evidence>
<feature type="transmembrane region" description="Helical" evidence="7">
    <location>
        <begin position="333"/>
        <end position="357"/>
    </location>
</feature>
<feature type="domain" description="ABC3 transporter permease C-terminal" evidence="8">
    <location>
        <begin position="289"/>
        <end position="414"/>
    </location>
</feature>
<organism evidence="10 11">
    <name type="scientific">Candidatus Aquicultor secundus</name>
    <dbReference type="NCBI Taxonomy" id="1973895"/>
    <lineage>
        <taxon>Bacteria</taxon>
        <taxon>Bacillati</taxon>
        <taxon>Actinomycetota</taxon>
        <taxon>Candidatus Aquicultoria</taxon>
        <taxon>Candidatus Aquicultorales</taxon>
        <taxon>Candidatus Aquicultoraceae</taxon>
        <taxon>Candidatus Aquicultor</taxon>
    </lineage>
</organism>
<dbReference type="Proteomes" id="UP000230956">
    <property type="component" value="Unassembled WGS sequence"/>
</dbReference>